<dbReference type="InterPro" id="IPR050455">
    <property type="entry name" value="Tpx_Peroxidase_subfamily"/>
</dbReference>
<dbReference type="InterPro" id="IPR013766">
    <property type="entry name" value="Thioredoxin_domain"/>
</dbReference>
<dbReference type="RefSeq" id="WP_223420180.1">
    <property type="nucleotide sequence ID" value="NZ_JAIPME010000002.1"/>
</dbReference>
<feature type="domain" description="Thioredoxin" evidence="5">
    <location>
        <begin position="19"/>
        <end position="167"/>
    </location>
</feature>
<dbReference type="PANTHER" id="PTHR43110">
    <property type="entry name" value="THIOL PEROXIDASE"/>
    <property type="match status" value="1"/>
</dbReference>
<evidence type="ECO:0000313" key="6">
    <source>
        <dbReference type="EMBL" id="MBZ2387230.1"/>
    </source>
</evidence>
<dbReference type="NCBIfam" id="NF001808">
    <property type="entry name" value="PRK00522.1"/>
    <property type="match status" value="1"/>
</dbReference>
<dbReference type="Pfam" id="PF08534">
    <property type="entry name" value="Redoxin"/>
    <property type="match status" value="1"/>
</dbReference>
<evidence type="ECO:0000256" key="4">
    <source>
        <dbReference type="ARBA" id="ARBA00023284"/>
    </source>
</evidence>
<dbReference type="GO" id="GO:0004601">
    <property type="term" value="F:peroxidase activity"/>
    <property type="evidence" value="ECO:0007669"/>
    <property type="project" value="UniProtKB-KW"/>
</dbReference>
<organism evidence="6 7">
    <name type="scientific">Anaerococcus murdochii</name>
    <dbReference type="NCBI Taxonomy" id="411577"/>
    <lineage>
        <taxon>Bacteria</taxon>
        <taxon>Bacillati</taxon>
        <taxon>Bacillota</taxon>
        <taxon>Tissierellia</taxon>
        <taxon>Tissierellales</taxon>
        <taxon>Peptoniphilaceae</taxon>
        <taxon>Anaerococcus</taxon>
    </lineage>
</organism>
<dbReference type="PANTHER" id="PTHR43110:SF1">
    <property type="entry name" value="THIOL PEROXIDASE"/>
    <property type="match status" value="1"/>
</dbReference>
<evidence type="ECO:0000259" key="5">
    <source>
        <dbReference type="PROSITE" id="PS51352"/>
    </source>
</evidence>
<dbReference type="EMBL" id="JAIPME010000002">
    <property type="protein sequence ID" value="MBZ2387230.1"/>
    <property type="molecule type" value="Genomic_DNA"/>
</dbReference>
<dbReference type="InterPro" id="IPR002065">
    <property type="entry name" value="TPX"/>
</dbReference>
<evidence type="ECO:0000313" key="7">
    <source>
        <dbReference type="Proteomes" id="UP000734271"/>
    </source>
</evidence>
<name>A0ABS7T0B6_9FIRM</name>
<evidence type="ECO:0000256" key="3">
    <source>
        <dbReference type="ARBA" id="ARBA00023157"/>
    </source>
</evidence>
<keyword evidence="3" id="KW-1015">Disulfide bond</keyword>
<dbReference type="SUPFAM" id="SSF52833">
    <property type="entry name" value="Thioredoxin-like"/>
    <property type="match status" value="1"/>
</dbReference>
<dbReference type="InterPro" id="IPR013740">
    <property type="entry name" value="Redoxin"/>
</dbReference>
<proteinExistence type="predicted"/>
<keyword evidence="7" id="KW-1185">Reference proteome</keyword>
<keyword evidence="2" id="KW-0049">Antioxidant</keyword>
<evidence type="ECO:0000256" key="2">
    <source>
        <dbReference type="ARBA" id="ARBA00022862"/>
    </source>
</evidence>
<evidence type="ECO:0000256" key="1">
    <source>
        <dbReference type="ARBA" id="ARBA00022559"/>
    </source>
</evidence>
<keyword evidence="6" id="KW-0560">Oxidoreductase</keyword>
<protein>
    <submittedName>
        <fullName evidence="6">Thiol peroxidase</fullName>
        <ecNumber evidence="6">1.11.1.-</ecNumber>
    </submittedName>
</protein>
<dbReference type="InterPro" id="IPR036249">
    <property type="entry name" value="Thioredoxin-like_sf"/>
</dbReference>
<keyword evidence="4" id="KW-0676">Redox-active center</keyword>
<dbReference type="Proteomes" id="UP000734271">
    <property type="component" value="Unassembled WGS sequence"/>
</dbReference>
<dbReference type="CDD" id="cd03014">
    <property type="entry name" value="PRX_Atyp2cys"/>
    <property type="match status" value="1"/>
</dbReference>
<dbReference type="Gene3D" id="3.40.30.10">
    <property type="entry name" value="Glutaredoxin"/>
    <property type="match status" value="1"/>
</dbReference>
<reference evidence="6 7" key="1">
    <citation type="submission" date="2021-08" db="EMBL/GenBank/DDBJ databases">
        <title>FDA dAtabase for Regulatory Grade micrObial Sequences (FDA-ARGOS): Supporting development and validation of Infectious Disease Dx tests.</title>
        <authorList>
            <person name="Sproer C."/>
            <person name="Gronow S."/>
            <person name="Severitt S."/>
            <person name="Schroder I."/>
            <person name="Tallon L."/>
            <person name="Sadzewicz L."/>
            <person name="Zhao X."/>
            <person name="Boylan J."/>
            <person name="Ott S."/>
            <person name="Bowen H."/>
            <person name="Vavikolanu K."/>
            <person name="Hazen T."/>
            <person name="Aluvathingal J."/>
            <person name="Nadendla S."/>
            <person name="Lowell S."/>
            <person name="Myers T."/>
            <person name="Yan Y."/>
            <person name="Sichtig H."/>
        </authorList>
    </citation>
    <scope>NUCLEOTIDE SEQUENCE [LARGE SCALE GENOMIC DNA]</scope>
    <source>
        <strain evidence="6 7">FDAARGOS_1460</strain>
    </source>
</reference>
<comment type="caution">
    <text evidence="6">The sequence shown here is derived from an EMBL/GenBank/DDBJ whole genome shotgun (WGS) entry which is preliminary data.</text>
</comment>
<dbReference type="PROSITE" id="PS51352">
    <property type="entry name" value="THIOREDOXIN_2"/>
    <property type="match status" value="1"/>
</dbReference>
<sequence length="170" mass="19642">MPRKGKFGTVDITVLGDELKVGDKAPDFKADKMDLTEYHFYEEEGRKIKILSVVPSLDTDVCELQTKMFQKATEFFSDNIVVVTVSNDLPFAQQRFKKVKKTDKIKFVSDYNCRDFSSRYGTLIQELKLLNRSVFVLDKDNTIKYVQYLGQNTDLPEYEEAIKIAKSLDK</sequence>
<accession>A0ABS7T0B6</accession>
<dbReference type="EC" id="1.11.1.-" evidence="6"/>
<gene>
    <name evidence="6" type="primary">tpx</name>
    <name evidence="6" type="ORF">K8P03_08040</name>
</gene>
<keyword evidence="1 6" id="KW-0575">Peroxidase</keyword>